<feature type="compositionally biased region" description="Basic residues" evidence="1">
    <location>
        <begin position="51"/>
        <end position="60"/>
    </location>
</feature>
<name>A0AAV9KZG3_9SOLN</name>
<evidence type="ECO:0000313" key="2">
    <source>
        <dbReference type="EMBL" id="KAK4718823.1"/>
    </source>
</evidence>
<protein>
    <submittedName>
        <fullName evidence="2">Uncharacterized protein</fullName>
    </submittedName>
</protein>
<organism evidence="2 3">
    <name type="scientific">Solanum pinnatisectum</name>
    <name type="common">tansyleaf nightshade</name>
    <dbReference type="NCBI Taxonomy" id="50273"/>
    <lineage>
        <taxon>Eukaryota</taxon>
        <taxon>Viridiplantae</taxon>
        <taxon>Streptophyta</taxon>
        <taxon>Embryophyta</taxon>
        <taxon>Tracheophyta</taxon>
        <taxon>Spermatophyta</taxon>
        <taxon>Magnoliopsida</taxon>
        <taxon>eudicotyledons</taxon>
        <taxon>Gunneridae</taxon>
        <taxon>Pentapetalae</taxon>
        <taxon>asterids</taxon>
        <taxon>lamiids</taxon>
        <taxon>Solanales</taxon>
        <taxon>Solanaceae</taxon>
        <taxon>Solanoideae</taxon>
        <taxon>Solaneae</taxon>
        <taxon>Solanum</taxon>
    </lineage>
</organism>
<evidence type="ECO:0000256" key="1">
    <source>
        <dbReference type="SAM" id="MobiDB-lite"/>
    </source>
</evidence>
<keyword evidence="3" id="KW-1185">Reference proteome</keyword>
<dbReference type="AlphaFoldDB" id="A0AAV9KZG3"/>
<dbReference type="EMBL" id="JAWPEI010000008">
    <property type="protein sequence ID" value="KAK4718823.1"/>
    <property type="molecule type" value="Genomic_DNA"/>
</dbReference>
<evidence type="ECO:0000313" key="3">
    <source>
        <dbReference type="Proteomes" id="UP001311915"/>
    </source>
</evidence>
<comment type="caution">
    <text evidence="2">The sequence shown here is derived from an EMBL/GenBank/DDBJ whole genome shotgun (WGS) entry which is preliminary data.</text>
</comment>
<feature type="region of interest" description="Disordered" evidence="1">
    <location>
        <begin position="1"/>
        <end position="77"/>
    </location>
</feature>
<sequence length="174" mass="19599">MFSSPTQQPPDPPDLRHTPPLNKPTNDQKTTPGIRPHSFSLSNENSDQRPPKNRHKRAQNYRKTTTQKPLPSPHPFHDFYFRFAGTSVSDELLSGELVSNKKQPDLKLRRDSKTKQPAPTMAEIVPDPFHHSCFIVDRPTTQTNNTGVAPSPTNGISSSFPTLLQLADPKPHHW</sequence>
<reference evidence="2 3" key="1">
    <citation type="submission" date="2023-10" db="EMBL/GenBank/DDBJ databases">
        <title>Genome-Wide Identification Analysis in wild type Solanum Pinnatisectum Reveals Some Genes Defensing Phytophthora Infestans.</title>
        <authorList>
            <person name="Sun C."/>
        </authorList>
    </citation>
    <scope>NUCLEOTIDE SEQUENCE [LARGE SCALE GENOMIC DNA]</scope>
    <source>
        <strain evidence="2">LQN</strain>
        <tissue evidence="2">Leaf</tissue>
    </source>
</reference>
<gene>
    <name evidence="2" type="ORF">R3W88_017161</name>
</gene>
<dbReference type="Proteomes" id="UP001311915">
    <property type="component" value="Unassembled WGS sequence"/>
</dbReference>
<accession>A0AAV9KZG3</accession>
<proteinExistence type="predicted"/>